<dbReference type="Proteomes" id="UP000315017">
    <property type="component" value="Chromosome"/>
</dbReference>
<keyword evidence="4" id="KW-1185">Reference proteome</keyword>
<sequence>MKSKLRSAFTLVEILIVVVIMAILAATIIPQFTDSSMDAKVGTAKFNLSTLRGQVELYKTHHGGVKPSATLIELTQSTNAAGTAGTGINFPYGPYLRDLPANPITNSQAIKVITNNPAQASDCTTGGGGWLYHLGSGNVWIDHADLVTE</sequence>
<dbReference type="Gene3D" id="3.30.700.10">
    <property type="entry name" value="Glycoprotein, Type 4 Pilin"/>
    <property type="match status" value="1"/>
</dbReference>
<keyword evidence="2" id="KW-0812">Transmembrane</keyword>
<evidence type="ECO:0000256" key="1">
    <source>
        <dbReference type="ARBA" id="ARBA00022481"/>
    </source>
</evidence>
<gene>
    <name evidence="3" type="primary">xcpT_13</name>
    <name evidence="3" type="ORF">ETAA8_56940</name>
</gene>
<organism evidence="3 4">
    <name type="scientific">Anatilimnocola aggregata</name>
    <dbReference type="NCBI Taxonomy" id="2528021"/>
    <lineage>
        <taxon>Bacteria</taxon>
        <taxon>Pseudomonadati</taxon>
        <taxon>Planctomycetota</taxon>
        <taxon>Planctomycetia</taxon>
        <taxon>Pirellulales</taxon>
        <taxon>Pirellulaceae</taxon>
        <taxon>Anatilimnocola</taxon>
    </lineage>
</organism>
<keyword evidence="2" id="KW-0472">Membrane</keyword>
<reference evidence="3 4" key="1">
    <citation type="submission" date="2019-02" db="EMBL/GenBank/DDBJ databases">
        <title>Deep-cultivation of Planctomycetes and their phenomic and genomic characterization uncovers novel biology.</title>
        <authorList>
            <person name="Wiegand S."/>
            <person name="Jogler M."/>
            <person name="Boedeker C."/>
            <person name="Pinto D."/>
            <person name="Vollmers J."/>
            <person name="Rivas-Marin E."/>
            <person name="Kohn T."/>
            <person name="Peeters S.H."/>
            <person name="Heuer A."/>
            <person name="Rast P."/>
            <person name="Oberbeckmann S."/>
            <person name="Bunk B."/>
            <person name="Jeske O."/>
            <person name="Meyerdierks A."/>
            <person name="Storesund J.E."/>
            <person name="Kallscheuer N."/>
            <person name="Luecker S."/>
            <person name="Lage O.M."/>
            <person name="Pohl T."/>
            <person name="Merkel B.J."/>
            <person name="Hornburger P."/>
            <person name="Mueller R.-W."/>
            <person name="Bruemmer F."/>
            <person name="Labrenz M."/>
            <person name="Spormann A.M."/>
            <person name="Op den Camp H."/>
            <person name="Overmann J."/>
            <person name="Amann R."/>
            <person name="Jetten M.S.M."/>
            <person name="Mascher T."/>
            <person name="Medema M.H."/>
            <person name="Devos D.P."/>
            <person name="Kaster A.-K."/>
            <person name="Ovreas L."/>
            <person name="Rohde M."/>
            <person name="Galperin M.Y."/>
            <person name="Jogler C."/>
        </authorList>
    </citation>
    <scope>NUCLEOTIDE SEQUENCE [LARGE SCALE GENOMIC DNA]</scope>
    <source>
        <strain evidence="3 4">ETA_A8</strain>
    </source>
</reference>
<dbReference type="SUPFAM" id="SSF54523">
    <property type="entry name" value="Pili subunits"/>
    <property type="match status" value="1"/>
</dbReference>
<keyword evidence="1" id="KW-0488">Methylation</keyword>
<proteinExistence type="predicted"/>
<evidence type="ECO:0000256" key="2">
    <source>
        <dbReference type="SAM" id="Phobius"/>
    </source>
</evidence>
<dbReference type="GO" id="GO:0015627">
    <property type="term" value="C:type II protein secretion system complex"/>
    <property type="evidence" value="ECO:0007669"/>
    <property type="project" value="InterPro"/>
</dbReference>
<dbReference type="Pfam" id="PF07963">
    <property type="entry name" value="N_methyl"/>
    <property type="match status" value="1"/>
</dbReference>
<dbReference type="EMBL" id="CP036274">
    <property type="protein sequence ID" value="QDU30548.1"/>
    <property type="molecule type" value="Genomic_DNA"/>
</dbReference>
<dbReference type="GO" id="GO:0015628">
    <property type="term" value="P:protein secretion by the type II secretion system"/>
    <property type="evidence" value="ECO:0007669"/>
    <property type="project" value="InterPro"/>
</dbReference>
<evidence type="ECO:0000313" key="4">
    <source>
        <dbReference type="Proteomes" id="UP000315017"/>
    </source>
</evidence>
<dbReference type="AlphaFoldDB" id="A0A517YJZ3"/>
<protein>
    <submittedName>
        <fullName evidence="3">Type II secretion system protein G</fullName>
    </submittedName>
</protein>
<dbReference type="InterPro" id="IPR012902">
    <property type="entry name" value="N_methyl_site"/>
</dbReference>
<feature type="transmembrane region" description="Helical" evidence="2">
    <location>
        <begin position="7"/>
        <end position="29"/>
    </location>
</feature>
<dbReference type="OrthoDB" id="214451at2"/>
<dbReference type="RefSeq" id="WP_145096210.1">
    <property type="nucleotide sequence ID" value="NZ_CP036274.1"/>
</dbReference>
<evidence type="ECO:0000313" key="3">
    <source>
        <dbReference type="EMBL" id="QDU30548.1"/>
    </source>
</evidence>
<accession>A0A517YJZ3</accession>
<dbReference type="NCBIfam" id="TIGR02532">
    <property type="entry name" value="IV_pilin_GFxxxE"/>
    <property type="match status" value="1"/>
</dbReference>
<name>A0A517YJZ3_9BACT</name>
<dbReference type="PRINTS" id="PR00813">
    <property type="entry name" value="BCTERIALGSPG"/>
</dbReference>
<keyword evidence="2" id="KW-1133">Transmembrane helix</keyword>
<dbReference type="InterPro" id="IPR045584">
    <property type="entry name" value="Pilin-like"/>
</dbReference>
<dbReference type="KEGG" id="aagg:ETAA8_56940"/>
<dbReference type="InterPro" id="IPR000983">
    <property type="entry name" value="Bac_GSPG_pilin"/>
</dbReference>